<evidence type="ECO:0000313" key="3">
    <source>
        <dbReference type="EMBL" id="KAG9064950.1"/>
    </source>
</evidence>
<gene>
    <name evidence="3" type="ORF">KI688_003212</name>
</gene>
<protein>
    <submittedName>
        <fullName evidence="3">Uncharacterized protein</fullName>
    </submittedName>
</protein>
<comment type="caution">
    <text evidence="3">The sequence shown here is derived from an EMBL/GenBank/DDBJ whole genome shotgun (WGS) entry which is preliminary data.</text>
</comment>
<feature type="compositionally biased region" description="Gly residues" evidence="2">
    <location>
        <begin position="436"/>
        <end position="457"/>
    </location>
</feature>
<organism evidence="3 4">
    <name type="scientific">Linnemannia hyalina</name>
    <dbReference type="NCBI Taxonomy" id="64524"/>
    <lineage>
        <taxon>Eukaryota</taxon>
        <taxon>Fungi</taxon>
        <taxon>Fungi incertae sedis</taxon>
        <taxon>Mucoromycota</taxon>
        <taxon>Mortierellomycotina</taxon>
        <taxon>Mortierellomycetes</taxon>
        <taxon>Mortierellales</taxon>
        <taxon>Mortierellaceae</taxon>
        <taxon>Linnemannia</taxon>
    </lineage>
</organism>
<evidence type="ECO:0000313" key="4">
    <source>
        <dbReference type="Proteomes" id="UP000707451"/>
    </source>
</evidence>
<reference evidence="3" key="1">
    <citation type="submission" date="2021-06" db="EMBL/GenBank/DDBJ databases">
        <title>Genome Sequence of Mortierella hyaline Strain SCG-10, a Cold-Adapted, Nitrate-Reducing Fungus Isolated from Soil in Minnesota, USA.</title>
        <authorList>
            <person name="Aldossari N."/>
        </authorList>
    </citation>
    <scope>NUCLEOTIDE SEQUENCE</scope>
    <source>
        <strain evidence="3">SCG-10</strain>
    </source>
</reference>
<sequence length="771" mass="85560">MERMAANTAKKNEDVGNKVVGALDALTLTSGRDEGAGMDVDVDMQETVGSDFMDAHAARGKMKEYSMQLATLTRQKMQLAARIQGLSQEEGDQERPKLAELTRQIAEAKTAMNEWNVMLDDLESAERSMGRTAFSSVVTREENEELGVKKGGKIDEIKLSNEFPRYHRLVEAHLLPVLDIKIHGPLITNVREFLYEFHRIGVTKFTTGGFDERCSRLLCLANMDRKASDAMNAVLSRDPEGKWPWARCEKVFVESAMTQTERTDEVEKVIKMGLERGESYKQYYHRMKRLMDVYQVKDLPKFADLLFLLQRAVDPSVLTMILLQKRIAVLEGMLGVAPDETTFESYMDSLQHMQGPADSDEWAPVILERRRLTGAADNEAARQAQSLKDKLINQQKRAAAAATLATTSGTRVGGTTGGSINQVPTAGDSSVQKGNAGFGGQRGAFGNGSGSGAPRGRGGSHGRGGYKRNFNRGHHPYPGRGNSNGKLNHTVEYDDASEEKVEVDGGEMSVVDQDVVEMSNENGDVTEVEHDRMTNDASFILHSKQVETSSEMQQTDVHELEEQSHSLTEVVIVNETTTDEKNVSDINPRSETVKKRKKKKKNAKGIAKIELKSKLRGESGLGMRVHVGPLPMHPLDGGEGSGDAKVAVDQAKVKYGAMGIVKEGRDNAPAEYNIEDVVDDEYLRAFERFSISDNPVSDACDGYPLFSFGEKDFELVHKHYGSSKRKHQPDNRLFVPVYLNQERHLGRPFKSKLSYGVCYISADLDDIHRVH</sequence>
<name>A0A9P7XPA7_9FUNG</name>
<proteinExistence type="predicted"/>
<accession>A0A9P7XPA7</accession>
<feature type="region of interest" description="Disordered" evidence="2">
    <location>
        <begin position="408"/>
        <end position="487"/>
    </location>
</feature>
<keyword evidence="4" id="KW-1185">Reference proteome</keyword>
<feature type="coiled-coil region" evidence="1">
    <location>
        <begin position="62"/>
        <end position="125"/>
    </location>
</feature>
<dbReference type="AlphaFoldDB" id="A0A9P7XPA7"/>
<keyword evidence="1" id="KW-0175">Coiled coil</keyword>
<dbReference type="Proteomes" id="UP000707451">
    <property type="component" value="Unassembled WGS sequence"/>
</dbReference>
<dbReference type="OrthoDB" id="2418706at2759"/>
<dbReference type="EMBL" id="JAHRHY010000013">
    <property type="protein sequence ID" value="KAG9064950.1"/>
    <property type="molecule type" value="Genomic_DNA"/>
</dbReference>
<feature type="compositionally biased region" description="Polar residues" evidence="2">
    <location>
        <begin position="419"/>
        <end position="433"/>
    </location>
</feature>
<evidence type="ECO:0000256" key="2">
    <source>
        <dbReference type="SAM" id="MobiDB-lite"/>
    </source>
</evidence>
<evidence type="ECO:0000256" key="1">
    <source>
        <dbReference type="SAM" id="Coils"/>
    </source>
</evidence>
<feature type="compositionally biased region" description="Basic residues" evidence="2">
    <location>
        <begin position="458"/>
        <end position="477"/>
    </location>
</feature>